<dbReference type="AlphaFoldDB" id="A0A1E3QIH9"/>
<evidence type="ECO:0000313" key="2">
    <source>
        <dbReference type="Proteomes" id="UP000094336"/>
    </source>
</evidence>
<reference evidence="2" key="1">
    <citation type="submission" date="2016-05" db="EMBL/GenBank/DDBJ databases">
        <title>Comparative genomics of biotechnologically important yeasts.</title>
        <authorList>
            <consortium name="DOE Joint Genome Institute"/>
            <person name="Riley R."/>
            <person name="Haridas S."/>
            <person name="Wolfe K.H."/>
            <person name="Lopes M.R."/>
            <person name="Hittinger C.T."/>
            <person name="Goker M."/>
            <person name="Salamov A."/>
            <person name="Wisecaver J."/>
            <person name="Long T.M."/>
            <person name="Aerts A.L."/>
            <person name="Barry K."/>
            <person name="Choi C."/>
            <person name="Clum A."/>
            <person name="Coughlan A.Y."/>
            <person name="Deshpande S."/>
            <person name="Douglass A.P."/>
            <person name="Hanson S.J."/>
            <person name="Klenk H.-P."/>
            <person name="Labutti K."/>
            <person name="Lapidus A."/>
            <person name="Lindquist E."/>
            <person name="Lipzen A."/>
            <person name="Meier-Kolthoff J.P."/>
            <person name="Ohm R.A."/>
            <person name="Otillar R.P."/>
            <person name="Pangilinan J."/>
            <person name="Peng Y."/>
            <person name="Rokas A."/>
            <person name="Rosa C.A."/>
            <person name="Scheuner C."/>
            <person name="Sibirny A.A."/>
            <person name="Slot J.C."/>
            <person name="Stielow J.B."/>
            <person name="Sun H."/>
            <person name="Kurtzman C.P."/>
            <person name="Blackwell M."/>
            <person name="Grigoriev I.V."/>
            <person name="Jeffries T.W."/>
        </authorList>
    </citation>
    <scope>NUCLEOTIDE SEQUENCE [LARGE SCALE GENOMIC DNA]</scope>
    <source>
        <strain evidence="2">NRRL Y-12698</strain>
    </source>
</reference>
<evidence type="ECO:0000313" key="1">
    <source>
        <dbReference type="EMBL" id="ODQ77505.1"/>
    </source>
</evidence>
<organism evidence="1 2">
    <name type="scientific">Babjeviella inositovora NRRL Y-12698</name>
    <dbReference type="NCBI Taxonomy" id="984486"/>
    <lineage>
        <taxon>Eukaryota</taxon>
        <taxon>Fungi</taxon>
        <taxon>Dikarya</taxon>
        <taxon>Ascomycota</taxon>
        <taxon>Saccharomycotina</taxon>
        <taxon>Pichiomycetes</taxon>
        <taxon>Serinales incertae sedis</taxon>
        <taxon>Babjeviella</taxon>
    </lineage>
</organism>
<protein>
    <submittedName>
        <fullName evidence="1">Uncharacterized protein</fullName>
    </submittedName>
</protein>
<proteinExistence type="predicted"/>
<gene>
    <name evidence="1" type="ORF">BABINDRAFT_99084</name>
</gene>
<keyword evidence="2" id="KW-1185">Reference proteome</keyword>
<name>A0A1E3QIH9_9ASCO</name>
<sequence>MSWPDIYTMVSLKQGQICIFITTTLSISTPKCYIYIYYLSTQSVKPALTTPVFSSLTRSLLTTFDHQPHVGFNFPL</sequence>
<dbReference type="GeneID" id="30150893"/>
<dbReference type="Proteomes" id="UP000094336">
    <property type="component" value="Unassembled WGS sequence"/>
</dbReference>
<accession>A0A1E3QIH9</accession>
<dbReference type="RefSeq" id="XP_018982833.1">
    <property type="nucleotide sequence ID" value="XM_019133040.1"/>
</dbReference>
<dbReference type="EMBL" id="KV454440">
    <property type="protein sequence ID" value="ODQ77505.1"/>
    <property type="molecule type" value="Genomic_DNA"/>
</dbReference>